<sequence length="757" mass="86202">MTEFGARYGGGGDTDDSIPRGGPIFVPDMVSPLTRVSTFESYVIQELHNLQTCLISDSIEAFDDEISVDELKIVTEEELAVKAIEEVFKDDGSLNASSVRKNNEVIARRSSERINGKSRDKEVRENCGEGSGVVEERKRINGESCRGENQENEIIERINGKSRDNELQENCGEGLEAVEERKRINGESCSGENQESCAGNLEVVEKMERINGNSCNGEDRENCDENLEVVEKRKRIYGNSRNGEQQEDYEEKVRITTKRKRGKNCDVGDQENSAENAEVAKEKKGINGESNNVGDQETCAEKLKSKKRKRMKGSNHIFEDDGSFDAKVEPFLKIKRKQEEEKASARLHSFNGSLQKTNECENKSSDDIERMTSLRSIDGVTKVNTSNYHGDHVPVIYPEVVLCVEVYNNKNQIRMKTQEFLVLGCQFLSELRDKIHCLTDQVMQKAGQHDPSGYFLIEDIFCNDMRDANATNYSEPILEWLRNSKDEAVAKWECILSGQLQKKQKALLGDGRSPNLPCFRAVEMQKTRFCDLSFRVGAGYVYCHQGDCKHIIVVRDMRLIHPKDVQNRRVYPIVTFQMKERLQKCSVCKICIAEKVTVDDKWAAENPCYFCKNCYYMLHYVDGSLLYEDFSVYLCVSRERDLTSSVMEGVDTLLMYLYRALNRVEDMERLASYENSCVVVYFIFLLLPVLLSLFCYLYSAYFPNPTYGEPAKAFVIDPHFEVLGVTKLTGDLTLEICLFRMIWKILVSAALLSVTEA</sequence>
<organism evidence="1 2">
    <name type="scientific">Rhododendron molle</name>
    <name type="common">Chinese azalea</name>
    <name type="synonym">Azalea mollis</name>
    <dbReference type="NCBI Taxonomy" id="49168"/>
    <lineage>
        <taxon>Eukaryota</taxon>
        <taxon>Viridiplantae</taxon>
        <taxon>Streptophyta</taxon>
        <taxon>Embryophyta</taxon>
        <taxon>Tracheophyta</taxon>
        <taxon>Spermatophyta</taxon>
        <taxon>Magnoliopsida</taxon>
        <taxon>eudicotyledons</taxon>
        <taxon>Gunneridae</taxon>
        <taxon>Pentapetalae</taxon>
        <taxon>asterids</taxon>
        <taxon>Ericales</taxon>
        <taxon>Ericaceae</taxon>
        <taxon>Ericoideae</taxon>
        <taxon>Rhodoreae</taxon>
        <taxon>Rhododendron</taxon>
    </lineage>
</organism>
<proteinExistence type="predicted"/>
<reference evidence="1" key="1">
    <citation type="submission" date="2022-02" db="EMBL/GenBank/DDBJ databases">
        <title>Plant Genome Project.</title>
        <authorList>
            <person name="Zhang R.-G."/>
        </authorList>
    </citation>
    <scope>NUCLEOTIDE SEQUENCE</scope>
    <source>
        <strain evidence="1">AT1</strain>
    </source>
</reference>
<evidence type="ECO:0000313" key="2">
    <source>
        <dbReference type="Proteomes" id="UP001062846"/>
    </source>
</evidence>
<accession>A0ACC0NBQ9</accession>
<name>A0ACC0NBQ9_RHOML</name>
<dbReference type="EMBL" id="CM046393">
    <property type="protein sequence ID" value="KAI8550157.1"/>
    <property type="molecule type" value="Genomic_DNA"/>
</dbReference>
<dbReference type="Proteomes" id="UP001062846">
    <property type="component" value="Chromosome 6"/>
</dbReference>
<keyword evidence="2" id="KW-1185">Reference proteome</keyword>
<evidence type="ECO:0000313" key="1">
    <source>
        <dbReference type="EMBL" id="KAI8550157.1"/>
    </source>
</evidence>
<gene>
    <name evidence="1" type="ORF">RHMOL_Rhmol06G0083000</name>
</gene>
<comment type="caution">
    <text evidence="1">The sequence shown here is derived from an EMBL/GenBank/DDBJ whole genome shotgun (WGS) entry which is preliminary data.</text>
</comment>
<protein>
    <submittedName>
        <fullName evidence="1">Uncharacterized protein</fullName>
    </submittedName>
</protein>